<sequence length="266" mass="29901">MATEYAGQEYWDERYRKSLEAGPAEERGPLFDWLCTCEDLIGYLPVGCLLEGCCILDLGCGNSILAEHIAESHHLGQRTPACVEAVDFSSIAMEAMAARARPNLSKWLLQYQVMDARMLTFRAGIFDVLIDKGCLDALLNEYDQEQWWRHCGSKGDCRYDGKASAKRGNQLMAEVSRVLAPSNGVLILVSLEPPKGRMLFIDRPEYGWNVSVKEDEHGNYVYTATRVDKTQQFIEEHAENTPKGTLDLKGETVHAAHADFDFDELD</sequence>
<evidence type="ECO:0000313" key="6">
    <source>
        <dbReference type="Proteomes" id="UP001190700"/>
    </source>
</evidence>
<proteinExistence type="inferred from homology"/>
<name>A0AAE0GYM3_9CHLO</name>
<evidence type="ECO:0000259" key="4">
    <source>
        <dbReference type="Pfam" id="PF13649"/>
    </source>
</evidence>
<protein>
    <recommendedName>
        <fullName evidence="4">Methyltransferase domain-containing protein</fullName>
    </recommendedName>
</protein>
<dbReference type="Proteomes" id="UP001190700">
    <property type="component" value="Unassembled WGS sequence"/>
</dbReference>
<comment type="caution">
    <text evidence="5">The sequence shown here is derived from an EMBL/GenBank/DDBJ whole genome shotgun (WGS) entry which is preliminary data.</text>
</comment>
<dbReference type="PANTHER" id="PTHR12176">
    <property type="entry name" value="SAM-DEPENDENT METHYLTRANSFERASE SUPERFAMILY PROTEIN"/>
    <property type="match status" value="1"/>
</dbReference>
<organism evidence="5 6">
    <name type="scientific">Cymbomonas tetramitiformis</name>
    <dbReference type="NCBI Taxonomy" id="36881"/>
    <lineage>
        <taxon>Eukaryota</taxon>
        <taxon>Viridiplantae</taxon>
        <taxon>Chlorophyta</taxon>
        <taxon>Pyramimonadophyceae</taxon>
        <taxon>Pyramimonadales</taxon>
        <taxon>Pyramimonadaceae</taxon>
        <taxon>Cymbomonas</taxon>
    </lineage>
</organism>
<dbReference type="SUPFAM" id="SSF53335">
    <property type="entry name" value="S-adenosyl-L-methionine-dependent methyltransferases"/>
    <property type="match status" value="1"/>
</dbReference>
<dbReference type="InterPro" id="IPR041698">
    <property type="entry name" value="Methyltransf_25"/>
</dbReference>
<evidence type="ECO:0000313" key="5">
    <source>
        <dbReference type="EMBL" id="KAK3286553.1"/>
    </source>
</evidence>
<evidence type="ECO:0000256" key="1">
    <source>
        <dbReference type="ARBA" id="ARBA00008361"/>
    </source>
</evidence>
<evidence type="ECO:0000256" key="2">
    <source>
        <dbReference type="ARBA" id="ARBA00022603"/>
    </source>
</evidence>
<dbReference type="InterPro" id="IPR029063">
    <property type="entry name" value="SAM-dependent_MTases_sf"/>
</dbReference>
<dbReference type="GO" id="GO:0032259">
    <property type="term" value="P:methylation"/>
    <property type="evidence" value="ECO:0007669"/>
    <property type="project" value="UniProtKB-KW"/>
</dbReference>
<dbReference type="InterPro" id="IPR051419">
    <property type="entry name" value="Lys/N-term_MeTrsfase_sf"/>
</dbReference>
<dbReference type="GO" id="GO:0008168">
    <property type="term" value="F:methyltransferase activity"/>
    <property type="evidence" value="ECO:0007669"/>
    <property type="project" value="UniProtKB-KW"/>
</dbReference>
<accession>A0AAE0GYM3</accession>
<dbReference type="PANTHER" id="PTHR12176:SF83">
    <property type="entry name" value="CITRATE SYNTHASE-LYSINE N-METHYLTRANSFERASE CSKMT, MITOCHONDRIAL"/>
    <property type="match status" value="1"/>
</dbReference>
<dbReference type="AlphaFoldDB" id="A0AAE0GYM3"/>
<keyword evidence="2" id="KW-0489">Methyltransferase</keyword>
<gene>
    <name evidence="5" type="ORF">CYMTET_5901</name>
</gene>
<feature type="domain" description="Methyltransferase" evidence="4">
    <location>
        <begin position="55"/>
        <end position="150"/>
    </location>
</feature>
<reference evidence="5 6" key="1">
    <citation type="journal article" date="2015" name="Genome Biol. Evol.">
        <title>Comparative Genomics of a Bacterivorous Green Alga Reveals Evolutionary Causalities and Consequences of Phago-Mixotrophic Mode of Nutrition.</title>
        <authorList>
            <person name="Burns J.A."/>
            <person name="Paasch A."/>
            <person name="Narechania A."/>
            <person name="Kim E."/>
        </authorList>
    </citation>
    <scope>NUCLEOTIDE SEQUENCE [LARGE SCALE GENOMIC DNA]</scope>
    <source>
        <strain evidence="5 6">PLY_AMNH</strain>
    </source>
</reference>
<dbReference type="EMBL" id="LGRX02001226">
    <property type="protein sequence ID" value="KAK3286553.1"/>
    <property type="molecule type" value="Genomic_DNA"/>
</dbReference>
<evidence type="ECO:0000256" key="3">
    <source>
        <dbReference type="ARBA" id="ARBA00022679"/>
    </source>
</evidence>
<keyword evidence="6" id="KW-1185">Reference proteome</keyword>
<comment type="similarity">
    <text evidence="1">Belongs to the methyltransferase superfamily.</text>
</comment>
<dbReference type="Pfam" id="PF13649">
    <property type="entry name" value="Methyltransf_25"/>
    <property type="match status" value="1"/>
</dbReference>
<keyword evidence="3" id="KW-0808">Transferase</keyword>
<dbReference type="Gene3D" id="3.40.50.150">
    <property type="entry name" value="Vaccinia Virus protein VP39"/>
    <property type="match status" value="1"/>
</dbReference>